<sequence length="715" mass="78552">MACIPLIAVVALLVSISEQASKPDYPCGVSAFKPILGPNRISNGWEAAKHSFPWHVLLIIFDDHSETRGSQCGGSLIRLHQGNATDLVLTAAHCIYDHTRRRKVPKERIVVTVGIHRKSDPERTRVRVKDFEMAHYTGEFDSGDIALLRLNKQIPYTRFTRPVCLPARNAALPAGKECYVSGHGNMYLEGVTTPDELRMVDVDVLSSEDCAKSRSDPSKLNLTIQFCAGTNGRTTRKGDSGGPLVCKEKDVYTQFGVVSFGSADYLHLNAPGIFTFVPKYIDWIESSDKTLPRTTEILPEDEIHEYLTNLEKLQAKRNRSQSTGSLDTGRRKAPRPAQLALDDYKCGIPSPMFPVKMSAKGFNRIVAGWEANKHSLPWMVIVTFADPSNPARGNTCGGTLIQLNKANRTDLVLTAAHCLYNEDMRKEHEPKNGKVLVGAHNQYSVDTDTKQVNVKQLALHPQYNSDGSHNDIGLVKLTQSIPYTDFTRPVCLPSQGEKIPVGTDCIVAGWGRTSHYSTMHESDLQMTIVQVADINECKKETSYVQDTEVICTKGKTRAGFCNGDSGGPLICKKGEAWVQYGIVSFSGVRCAFDFDKYTNVSSYLQWIKQQDQKLPAATSEFPYEGIIEYLSPMELINGPKRHTLGAIEVSGTPSSGLPSKPSAVSQGTITTSGTSSSRLPSRPAAANSPSSVTRLPSRGISPITVTRPKVFSRFL</sequence>
<feature type="compositionally biased region" description="Low complexity" evidence="10">
    <location>
        <begin position="667"/>
        <end position="691"/>
    </location>
</feature>
<dbReference type="SMR" id="A0A5S6QNX6"/>
<dbReference type="InterPro" id="IPR001314">
    <property type="entry name" value="Peptidase_S1A"/>
</dbReference>
<dbReference type="GO" id="GO:0006508">
    <property type="term" value="P:proteolysis"/>
    <property type="evidence" value="ECO:0007669"/>
    <property type="project" value="UniProtKB-KW"/>
</dbReference>
<dbReference type="WBParaSite" id="TMUE_2000008935.2">
    <property type="protein sequence ID" value="TMUE_2000008935.2"/>
    <property type="gene ID" value="WBGene00285450"/>
</dbReference>
<dbReference type="SMART" id="SM00020">
    <property type="entry name" value="Tryp_SPc"/>
    <property type="match status" value="2"/>
</dbReference>
<dbReference type="WBParaSite" id="TMUE_2000008935.3">
    <property type="protein sequence ID" value="TMUE_2000008935.3"/>
    <property type="gene ID" value="WBGene00285450"/>
</dbReference>
<evidence type="ECO:0000256" key="1">
    <source>
        <dbReference type="ARBA" id="ARBA00004613"/>
    </source>
</evidence>
<dbReference type="SUPFAM" id="SSF50494">
    <property type="entry name" value="Trypsin-like serine proteases"/>
    <property type="match status" value="2"/>
</dbReference>
<keyword evidence="3 9" id="KW-0645">Protease</keyword>
<keyword evidence="13" id="KW-1185">Reference proteome</keyword>
<feature type="signal peptide" evidence="11">
    <location>
        <begin position="1"/>
        <end position="19"/>
    </location>
</feature>
<dbReference type="PANTHER" id="PTHR24252:SF7">
    <property type="entry name" value="HYALIN"/>
    <property type="match status" value="1"/>
</dbReference>
<reference evidence="13" key="2">
    <citation type="submission" date="2014-03" db="EMBL/GenBank/DDBJ databases">
        <title>The whipworm genome and dual-species transcriptomics of an intimate host-pathogen interaction.</title>
        <authorList>
            <person name="Foth B.J."/>
            <person name="Tsai I.J."/>
            <person name="Reid A.J."/>
            <person name="Bancroft A.J."/>
            <person name="Nichol S."/>
            <person name="Tracey A."/>
            <person name="Holroyd N."/>
            <person name="Cotton J.A."/>
            <person name="Stanley E.J."/>
            <person name="Zarowiecki M."/>
            <person name="Liu J.Z."/>
            <person name="Huckvale T."/>
            <person name="Cooper P.J."/>
            <person name="Grencis R.K."/>
            <person name="Berriman M."/>
        </authorList>
    </citation>
    <scope>NUCLEOTIDE SEQUENCE [LARGE SCALE GENOMIC DNA]</scope>
    <source>
        <strain evidence="13">Edinburgh</strain>
    </source>
</reference>
<keyword evidence="8" id="KW-1015">Disulfide bond</keyword>
<dbReference type="PROSITE" id="PS00134">
    <property type="entry name" value="TRYPSIN_HIS"/>
    <property type="match status" value="2"/>
</dbReference>
<dbReference type="InterPro" id="IPR043504">
    <property type="entry name" value="Peptidase_S1_PA_chymotrypsin"/>
</dbReference>
<evidence type="ECO:0000256" key="10">
    <source>
        <dbReference type="SAM" id="MobiDB-lite"/>
    </source>
</evidence>
<name>A0A5S6QNX6_TRIMR</name>
<evidence type="ECO:0000256" key="2">
    <source>
        <dbReference type="ARBA" id="ARBA00022525"/>
    </source>
</evidence>
<keyword evidence="5 9" id="KW-0378">Hydrolase</keyword>
<dbReference type="GO" id="GO:0004252">
    <property type="term" value="F:serine-type endopeptidase activity"/>
    <property type="evidence" value="ECO:0007669"/>
    <property type="project" value="InterPro"/>
</dbReference>
<proteinExistence type="predicted"/>
<evidence type="ECO:0000256" key="4">
    <source>
        <dbReference type="ARBA" id="ARBA00022729"/>
    </source>
</evidence>
<dbReference type="PRINTS" id="PR00722">
    <property type="entry name" value="CHYMOTRYPSIN"/>
</dbReference>
<reference evidence="14" key="3">
    <citation type="submission" date="2019-12" db="UniProtKB">
        <authorList>
            <consortium name="WormBaseParasite"/>
        </authorList>
    </citation>
    <scope>IDENTIFICATION</scope>
</reference>
<keyword evidence="4 11" id="KW-0732">Signal</keyword>
<evidence type="ECO:0000313" key="13">
    <source>
        <dbReference type="Proteomes" id="UP000046395"/>
    </source>
</evidence>
<keyword evidence="7" id="KW-0865">Zymogen</keyword>
<dbReference type="InterPro" id="IPR018114">
    <property type="entry name" value="TRYPSIN_HIS"/>
</dbReference>
<protein>
    <submittedName>
        <fullName evidence="14">Peptidase S1 domain-containing protein</fullName>
    </submittedName>
</protein>
<feature type="region of interest" description="Disordered" evidence="10">
    <location>
        <begin position="314"/>
        <end position="335"/>
    </location>
</feature>
<dbReference type="STRING" id="70415.A0A5S6QNX6"/>
<dbReference type="PANTHER" id="PTHR24252">
    <property type="entry name" value="ACROSIN-RELATED"/>
    <property type="match status" value="1"/>
</dbReference>
<dbReference type="InterPro" id="IPR033116">
    <property type="entry name" value="TRYPSIN_SER"/>
</dbReference>
<dbReference type="PROSITE" id="PS00135">
    <property type="entry name" value="TRYPSIN_SER"/>
    <property type="match status" value="1"/>
</dbReference>
<reference evidence="13" key="1">
    <citation type="submission" date="2013-11" db="EMBL/GenBank/DDBJ databases">
        <authorList>
            <person name="Aslett M."/>
        </authorList>
    </citation>
    <scope>NUCLEOTIDE SEQUENCE [LARGE SCALE GENOMIC DNA]</scope>
    <source>
        <strain evidence="13">Edinburgh</strain>
    </source>
</reference>
<dbReference type="FunFam" id="2.40.10.10:FF:000146">
    <property type="entry name" value="Serine protease 53"/>
    <property type="match status" value="1"/>
</dbReference>
<evidence type="ECO:0000256" key="9">
    <source>
        <dbReference type="RuleBase" id="RU363034"/>
    </source>
</evidence>
<dbReference type="InterPro" id="IPR001254">
    <property type="entry name" value="Trypsin_dom"/>
</dbReference>
<dbReference type="CDD" id="cd00190">
    <property type="entry name" value="Tryp_SPc"/>
    <property type="match status" value="2"/>
</dbReference>
<dbReference type="PROSITE" id="PS50240">
    <property type="entry name" value="TRYPSIN_DOM"/>
    <property type="match status" value="2"/>
</dbReference>
<evidence type="ECO:0000256" key="3">
    <source>
        <dbReference type="ARBA" id="ARBA00022670"/>
    </source>
</evidence>
<dbReference type="AlphaFoldDB" id="A0A5S6QNX6"/>
<evidence type="ECO:0000256" key="8">
    <source>
        <dbReference type="ARBA" id="ARBA00023157"/>
    </source>
</evidence>
<evidence type="ECO:0000256" key="11">
    <source>
        <dbReference type="SAM" id="SignalP"/>
    </source>
</evidence>
<feature type="chain" id="PRO_5044624331" evidence="11">
    <location>
        <begin position="20"/>
        <end position="715"/>
    </location>
</feature>
<feature type="region of interest" description="Disordered" evidence="10">
    <location>
        <begin position="647"/>
        <end position="699"/>
    </location>
</feature>
<feature type="domain" description="Peptidase S1" evidence="12">
    <location>
        <begin position="365"/>
        <end position="612"/>
    </location>
</feature>
<dbReference type="Proteomes" id="UP000046395">
    <property type="component" value="Unassembled WGS sequence"/>
</dbReference>
<comment type="subcellular location">
    <subcellularLocation>
        <location evidence="1">Secreted</location>
    </subcellularLocation>
</comment>
<evidence type="ECO:0000256" key="6">
    <source>
        <dbReference type="ARBA" id="ARBA00022825"/>
    </source>
</evidence>
<dbReference type="InterPro" id="IPR009003">
    <property type="entry name" value="Peptidase_S1_PA"/>
</dbReference>
<accession>A0A5S6QNX6</accession>
<evidence type="ECO:0000256" key="7">
    <source>
        <dbReference type="ARBA" id="ARBA00023145"/>
    </source>
</evidence>
<feature type="domain" description="Peptidase S1" evidence="12">
    <location>
        <begin position="41"/>
        <end position="289"/>
    </location>
</feature>
<feature type="compositionally biased region" description="Polar residues" evidence="10">
    <location>
        <begin position="651"/>
        <end position="666"/>
    </location>
</feature>
<evidence type="ECO:0000256" key="5">
    <source>
        <dbReference type="ARBA" id="ARBA00022801"/>
    </source>
</evidence>
<evidence type="ECO:0000313" key="14">
    <source>
        <dbReference type="WBParaSite" id="TMUE_2000008935.1"/>
    </source>
</evidence>
<dbReference type="GO" id="GO:0005576">
    <property type="term" value="C:extracellular region"/>
    <property type="evidence" value="ECO:0007669"/>
    <property type="project" value="UniProtKB-SubCell"/>
</dbReference>
<keyword evidence="2" id="KW-0964">Secreted</keyword>
<dbReference type="WBParaSite" id="TMUE_2000008935.1">
    <property type="protein sequence ID" value="TMUE_2000008935.1"/>
    <property type="gene ID" value="WBGene00285450"/>
</dbReference>
<keyword evidence="6 9" id="KW-0720">Serine protease</keyword>
<dbReference type="Gene3D" id="2.40.10.10">
    <property type="entry name" value="Trypsin-like serine proteases"/>
    <property type="match status" value="2"/>
</dbReference>
<organism evidence="13 14">
    <name type="scientific">Trichuris muris</name>
    <name type="common">Mouse whipworm</name>
    <dbReference type="NCBI Taxonomy" id="70415"/>
    <lineage>
        <taxon>Eukaryota</taxon>
        <taxon>Metazoa</taxon>
        <taxon>Ecdysozoa</taxon>
        <taxon>Nematoda</taxon>
        <taxon>Enoplea</taxon>
        <taxon>Dorylaimia</taxon>
        <taxon>Trichinellida</taxon>
        <taxon>Trichuridae</taxon>
        <taxon>Trichuris</taxon>
    </lineage>
</organism>
<evidence type="ECO:0000259" key="12">
    <source>
        <dbReference type="PROSITE" id="PS50240"/>
    </source>
</evidence>
<dbReference type="Pfam" id="PF00089">
    <property type="entry name" value="Trypsin"/>
    <property type="match status" value="2"/>
</dbReference>